<keyword evidence="2" id="KW-0472">Membrane</keyword>
<keyword evidence="2" id="KW-1133">Transmembrane helix</keyword>
<evidence type="ECO:0000256" key="2">
    <source>
        <dbReference type="SAM" id="Phobius"/>
    </source>
</evidence>
<feature type="transmembrane region" description="Helical" evidence="2">
    <location>
        <begin position="12"/>
        <end position="31"/>
    </location>
</feature>
<protein>
    <submittedName>
        <fullName evidence="3">DUF4834 family protein</fullName>
    </submittedName>
</protein>
<evidence type="ECO:0000256" key="1">
    <source>
        <dbReference type="SAM" id="MobiDB-lite"/>
    </source>
</evidence>
<keyword evidence="2" id="KW-0812">Transmembrane</keyword>
<dbReference type="OrthoDB" id="1123055at2"/>
<name>A0A345HFC3_9FLAO</name>
<organism evidence="3 4">
    <name type="scientific">Flavobacterium arcticum</name>
    <dbReference type="NCBI Taxonomy" id="1784713"/>
    <lineage>
        <taxon>Bacteria</taxon>
        <taxon>Pseudomonadati</taxon>
        <taxon>Bacteroidota</taxon>
        <taxon>Flavobacteriia</taxon>
        <taxon>Flavobacteriales</taxon>
        <taxon>Flavobacteriaceae</taxon>
        <taxon>Flavobacterium</taxon>
    </lineage>
</organism>
<proteinExistence type="predicted"/>
<dbReference type="InterPro" id="IPR032272">
    <property type="entry name" value="DUF4834"/>
</dbReference>
<gene>
    <name evidence="3" type="ORF">DVK85_10455</name>
</gene>
<accession>A0A345HFC3</accession>
<reference evidence="3 4" key="1">
    <citation type="submission" date="2018-07" db="EMBL/GenBank/DDBJ databases">
        <title>Complete genome sequence of Flavobacterium arcticum type strain SM1502T.</title>
        <authorList>
            <person name="Li Y."/>
            <person name="Li D.-D."/>
        </authorList>
    </citation>
    <scope>NUCLEOTIDE SEQUENCE [LARGE SCALE GENOMIC DNA]</scope>
    <source>
        <strain evidence="3 4">SM1502</strain>
    </source>
</reference>
<dbReference type="EMBL" id="CP031188">
    <property type="protein sequence ID" value="AXG75283.1"/>
    <property type="molecule type" value="Genomic_DNA"/>
</dbReference>
<dbReference type="Proteomes" id="UP000253951">
    <property type="component" value="Chromosome"/>
</dbReference>
<evidence type="ECO:0000313" key="4">
    <source>
        <dbReference type="Proteomes" id="UP000253951"/>
    </source>
</evidence>
<dbReference type="Pfam" id="PF16118">
    <property type="entry name" value="DUF4834"/>
    <property type="match status" value="1"/>
</dbReference>
<feature type="compositionally biased region" description="Low complexity" evidence="1">
    <location>
        <begin position="50"/>
        <end position="62"/>
    </location>
</feature>
<dbReference type="KEGG" id="fat:DVK85_10455"/>
<sequence>MVTASLTGILRTIFILILVYYAVKFLLRLFAPVLMQQVVKKAEQNFYNQQQFNQQQNNNQQQASRNENKKPKESKKVGEYIDFEEID</sequence>
<feature type="compositionally biased region" description="Basic and acidic residues" evidence="1">
    <location>
        <begin position="66"/>
        <end position="79"/>
    </location>
</feature>
<evidence type="ECO:0000313" key="3">
    <source>
        <dbReference type="EMBL" id="AXG75283.1"/>
    </source>
</evidence>
<keyword evidence="4" id="KW-1185">Reference proteome</keyword>
<dbReference type="AlphaFoldDB" id="A0A345HFC3"/>
<feature type="region of interest" description="Disordered" evidence="1">
    <location>
        <begin position="50"/>
        <end position="87"/>
    </location>
</feature>